<evidence type="ECO:0000313" key="2">
    <source>
        <dbReference type="Proteomes" id="UP000629287"/>
    </source>
</evidence>
<organism evidence="1 2">
    <name type="scientific">Streptomyces stelliscabiei</name>
    <dbReference type="NCBI Taxonomy" id="146820"/>
    <lineage>
        <taxon>Bacteria</taxon>
        <taxon>Bacillati</taxon>
        <taxon>Actinomycetota</taxon>
        <taxon>Actinomycetes</taxon>
        <taxon>Kitasatosporales</taxon>
        <taxon>Streptomycetaceae</taxon>
        <taxon>Streptomyces</taxon>
    </lineage>
</organism>
<proteinExistence type="predicted"/>
<keyword evidence="2" id="KW-1185">Reference proteome</keyword>
<accession>A0A8I0P6V1</accession>
<dbReference type="AlphaFoldDB" id="A0A8I0P6V1"/>
<dbReference type="GeneID" id="86827950"/>
<reference evidence="1 2" key="1">
    <citation type="submission" date="2020-10" db="EMBL/GenBank/DDBJ databases">
        <title>Sequencing the genomes of 1000 actinobacteria strains.</title>
        <authorList>
            <person name="Klenk H.-P."/>
        </authorList>
    </citation>
    <scope>NUCLEOTIDE SEQUENCE [LARGE SCALE GENOMIC DNA]</scope>
    <source>
        <strain evidence="1 2">DSM 41803</strain>
    </source>
</reference>
<name>A0A8I0P6V1_9ACTN</name>
<protein>
    <submittedName>
        <fullName evidence="1">Uncharacterized protein</fullName>
    </submittedName>
</protein>
<dbReference type="RefSeq" id="WP_159392187.1">
    <property type="nucleotide sequence ID" value="NZ_JADBGF010000001.1"/>
</dbReference>
<comment type="caution">
    <text evidence="1">The sequence shown here is derived from an EMBL/GenBank/DDBJ whole genome shotgun (WGS) entry which is preliminary data.</text>
</comment>
<evidence type="ECO:0000313" key="1">
    <source>
        <dbReference type="EMBL" id="MBE1597254.1"/>
    </source>
</evidence>
<gene>
    <name evidence="1" type="ORF">H4687_003383</name>
</gene>
<dbReference type="Proteomes" id="UP000629287">
    <property type="component" value="Unassembled WGS sequence"/>
</dbReference>
<sequence>MIKICGDCQQSIRDGEEYRSYPIDAASTAAGVVYFHQRPCRKQPYQTAPSGLGR</sequence>
<dbReference type="EMBL" id="JADBGF010000001">
    <property type="protein sequence ID" value="MBE1597254.1"/>
    <property type="molecule type" value="Genomic_DNA"/>
</dbReference>